<dbReference type="OrthoDB" id="6238772at2"/>
<dbReference type="EMBL" id="LAZL01000004">
    <property type="protein sequence ID" value="KMT66370.1"/>
    <property type="molecule type" value="Genomic_DNA"/>
</dbReference>
<organism evidence="1 2">
    <name type="scientific">Catenovulum maritimum</name>
    <dbReference type="NCBI Taxonomy" id="1513271"/>
    <lineage>
        <taxon>Bacteria</taxon>
        <taxon>Pseudomonadati</taxon>
        <taxon>Pseudomonadota</taxon>
        <taxon>Gammaproteobacteria</taxon>
        <taxon>Alteromonadales</taxon>
        <taxon>Alteromonadaceae</taxon>
        <taxon>Catenovulum</taxon>
    </lineage>
</organism>
<evidence type="ECO:0000313" key="1">
    <source>
        <dbReference type="EMBL" id="KMT66370.1"/>
    </source>
</evidence>
<accession>A0A0J8GUB9</accession>
<reference evidence="1 2" key="1">
    <citation type="submission" date="2015-04" db="EMBL/GenBank/DDBJ databases">
        <title>Draft Genome Sequence of the Novel Agar-Digesting Marine Bacterium Q1.</title>
        <authorList>
            <person name="Li Y."/>
            <person name="Li D."/>
            <person name="Chen G."/>
            <person name="Du Z."/>
        </authorList>
    </citation>
    <scope>NUCLEOTIDE SEQUENCE [LARGE SCALE GENOMIC DNA]</scope>
    <source>
        <strain evidence="1 2">Q1</strain>
    </source>
</reference>
<proteinExistence type="predicted"/>
<dbReference type="STRING" id="1513271.XM47_03830"/>
<dbReference type="RefSeq" id="WP_048689874.1">
    <property type="nucleotide sequence ID" value="NZ_KQ130483.1"/>
</dbReference>
<protein>
    <recommendedName>
        <fullName evidence="3">Orphan protein</fullName>
    </recommendedName>
</protein>
<dbReference type="AlphaFoldDB" id="A0A0J8GUB9"/>
<dbReference type="Proteomes" id="UP000037600">
    <property type="component" value="Unassembled WGS sequence"/>
</dbReference>
<keyword evidence="2" id="KW-1185">Reference proteome</keyword>
<sequence>MKESISIQEFLVSPNDLADWHVDSELAADNYNQAIHCIYQLVDEDVDGDVLLGLLEQVWQALAADEYLTEFEDENEIIFWAEQYIETQSEA</sequence>
<comment type="caution">
    <text evidence="1">The sequence shown here is derived from an EMBL/GenBank/DDBJ whole genome shotgun (WGS) entry which is preliminary data.</text>
</comment>
<evidence type="ECO:0000313" key="2">
    <source>
        <dbReference type="Proteomes" id="UP000037600"/>
    </source>
</evidence>
<name>A0A0J8GUB9_9ALTE</name>
<gene>
    <name evidence="1" type="ORF">XM47_03830</name>
</gene>
<evidence type="ECO:0008006" key="3">
    <source>
        <dbReference type="Google" id="ProtNLM"/>
    </source>
</evidence>